<reference evidence="3" key="1">
    <citation type="submission" date="2020-08" db="EMBL/GenBank/DDBJ databases">
        <title>Multicomponent nature underlies the extraordinary mechanical properties of spider dragline silk.</title>
        <authorList>
            <person name="Kono N."/>
            <person name="Nakamura H."/>
            <person name="Mori M."/>
            <person name="Yoshida Y."/>
            <person name="Ohtoshi R."/>
            <person name="Malay A.D."/>
            <person name="Moran D.A.P."/>
            <person name="Tomita M."/>
            <person name="Numata K."/>
            <person name="Arakawa K."/>
        </authorList>
    </citation>
    <scope>NUCLEOTIDE SEQUENCE</scope>
</reference>
<dbReference type="Proteomes" id="UP000887013">
    <property type="component" value="Unassembled WGS sequence"/>
</dbReference>
<evidence type="ECO:0000256" key="2">
    <source>
        <dbReference type="SAM" id="SignalP"/>
    </source>
</evidence>
<keyword evidence="2" id="KW-0732">Signal</keyword>
<dbReference type="EMBL" id="BMAW01047675">
    <property type="protein sequence ID" value="GFS62210.1"/>
    <property type="molecule type" value="Genomic_DNA"/>
</dbReference>
<feature type="signal peptide" evidence="2">
    <location>
        <begin position="1"/>
        <end position="20"/>
    </location>
</feature>
<gene>
    <name evidence="3" type="ORF">NPIL_98001</name>
</gene>
<protein>
    <submittedName>
        <fullName evidence="3">Uncharacterized protein</fullName>
    </submittedName>
</protein>
<organism evidence="3 4">
    <name type="scientific">Nephila pilipes</name>
    <name type="common">Giant wood spider</name>
    <name type="synonym">Nephila maculata</name>
    <dbReference type="NCBI Taxonomy" id="299642"/>
    <lineage>
        <taxon>Eukaryota</taxon>
        <taxon>Metazoa</taxon>
        <taxon>Ecdysozoa</taxon>
        <taxon>Arthropoda</taxon>
        <taxon>Chelicerata</taxon>
        <taxon>Arachnida</taxon>
        <taxon>Araneae</taxon>
        <taxon>Araneomorphae</taxon>
        <taxon>Entelegynae</taxon>
        <taxon>Araneoidea</taxon>
        <taxon>Nephilidae</taxon>
        <taxon>Nephila</taxon>
    </lineage>
</organism>
<comment type="caution">
    <text evidence="3">The sequence shown here is derived from an EMBL/GenBank/DDBJ whole genome shotgun (WGS) entry which is preliminary data.</text>
</comment>
<proteinExistence type="predicted"/>
<keyword evidence="4" id="KW-1185">Reference proteome</keyword>
<feature type="compositionally biased region" description="Polar residues" evidence="1">
    <location>
        <begin position="107"/>
        <end position="125"/>
    </location>
</feature>
<dbReference type="AlphaFoldDB" id="A0A8X6IVA9"/>
<evidence type="ECO:0000256" key="1">
    <source>
        <dbReference type="SAM" id="MobiDB-lite"/>
    </source>
</evidence>
<sequence>MNSAVIYGFVGLLIAVSVQAQDANKCEKRKDCIKGQYCYKTPILGVELCGSYGQIGSLCGNENNKCLPELECKELKFLGMSLKTCQKSDKNFVDAMNSPMPEKKTTAMPSVSTDIPAISTNDNPQ</sequence>
<evidence type="ECO:0000313" key="3">
    <source>
        <dbReference type="EMBL" id="GFS62210.1"/>
    </source>
</evidence>
<feature type="chain" id="PRO_5036488204" evidence="2">
    <location>
        <begin position="21"/>
        <end position="125"/>
    </location>
</feature>
<feature type="region of interest" description="Disordered" evidence="1">
    <location>
        <begin position="96"/>
        <end position="125"/>
    </location>
</feature>
<evidence type="ECO:0000313" key="4">
    <source>
        <dbReference type="Proteomes" id="UP000887013"/>
    </source>
</evidence>
<name>A0A8X6IVA9_NEPPI</name>
<accession>A0A8X6IVA9</accession>